<dbReference type="InterPro" id="IPR036291">
    <property type="entry name" value="NAD(P)-bd_dom_sf"/>
</dbReference>
<sequence>MKAVVFRSFGDADVLEITDIDPPTPMEDEVLIKVKAAAINPKDIFIRKGYFKERTGNDFPMRTGFDFAGEIVGKGSQVQGFETGLPVYGMLDGWGGGTCAQFITVKVHQFSQKPDNLSFEEAAALPLVSLTAMQALRDEGGIRAESQVCINGASGGVGSMAVQIAKRFGATVTAMGSTVNHTLLKTLGADICYDYHQTDITNSRRTFDIFFDVFGNRLFETVEPVLSENGVWVSTVLRPEVIAAVDRTKDTPGKRARLVIVRPDIRDLATLRQWVETAVVKPVIHDVLPMEKIADAHRQQATKHTRGKLVVTIP</sequence>
<dbReference type="InterPro" id="IPR011032">
    <property type="entry name" value="GroES-like_sf"/>
</dbReference>
<keyword evidence="3" id="KW-1185">Reference proteome</keyword>
<evidence type="ECO:0000313" key="2">
    <source>
        <dbReference type="EMBL" id="BBO74485.1"/>
    </source>
</evidence>
<dbReference type="KEGG" id="dwd:DSCW_19020"/>
<dbReference type="Proteomes" id="UP000427769">
    <property type="component" value="Chromosome"/>
</dbReference>
<dbReference type="AlphaFoldDB" id="A0A5K7Z1A6"/>
<dbReference type="EMBL" id="AP021875">
    <property type="protein sequence ID" value="BBO74485.1"/>
    <property type="molecule type" value="Genomic_DNA"/>
</dbReference>
<dbReference type="PANTHER" id="PTHR44013">
    <property type="entry name" value="ZINC-TYPE ALCOHOL DEHYDROGENASE-LIKE PROTEIN C16A3.02C"/>
    <property type="match status" value="1"/>
</dbReference>
<dbReference type="Pfam" id="PF13602">
    <property type="entry name" value="ADH_zinc_N_2"/>
    <property type="match status" value="1"/>
</dbReference>
<dbReference type="InterPro" id="IPR020843">
    <property type="entry name" value="ER"/>
</dbReference>
<dbReference type="Gene3D" id="3.90.180.10">
    <property type="entry name" value="Medium-chain alcohol dehydrogenases, catalytic domain"/>
    <property type="match status" value="1"/>
</dbReference>
<dbReference type="PANTHER" id="PTHR44013:SF1">
    <property type="entry name" value="ZINC-TYPE ALCOHOL DEHYDROGENASE-LIKE PROTEIN C16A3.02C"/>
    <property type="match status" value="1"/>
</dbReference>
<dbReference type="Pfam" id="PF08240">
    <property type="entry name" value="ADH_N"/>
    <property type="match status" value="1"/>
</dbReference>
<feature type="domain" description="Enoyl reductase (ER)" evidence="1">
    <location>
        <begin position="10"/>
        <end position="311"/>
    </location>
</feature>
<organism evidence="2 3">
    <name type="scientific">Desulfosarcina widdelii</name>
    <dbReference type="NCBI Taxonomy" id="947919"/>
    <lineage>
        <taxon>Bacteria</taxon>
        <taxon>Pseudomonadati</taxon>
        <taxon>Thermodesulfobacteriota</taxon>
        <taxon>Desulfobacteria</taxon>
        <taxon>Desulfobacterales</taxon>
        <taxon>Desulfosarcinaceae</taxon>
        <taxon>Desulfosarcina</taxon>
    </lineage>
</organism>
<dbReference type="RefSeq" id="WP_155303511.1">
    <property type="nucleotide sequence ID" value="NZ_AP021875.1"/>
</dbReference>
<dbReference type="SMART" id="SM00829">
    <property type="entry name" value="PKS_ER"/>
    <property type="match status" value="1"/>
</dbReference>
<name>A0A5K7Z1A6_9BACT</name>
<dbReference type="OrthoDB" id="9808651at2"/>
<evidence type="ECO:0000259" key="1">
    <source>
        <dbReference type="SMART" id="SM00829"/>
    </source>
</evidence>
<dbReference type="InterPro" id="IPR013154">
    <property type="entry name" value="ADH-like_N"/>
</dbReference>
<evidence type="ECO:0000313" key="3">
    <source>
        <dbReference type="Proteomes" id="UP000427769"/>
    </source>
</evidence>
<proteinExistence type="predicted"/>
<protein>
    <submittedName>
        <fullName evidence="2">Quinone oxidoreductase</fullName>
    </submittedName>
</protein>
<dbReference type="SUPFAM" id="SSF50129">
    <property type="entry name" value="GroES-like"/>
    <property type="match status" value="1"/>
</dbReference>
<dbReference type="InterPro" id="IPR052733">
    <property type="entry name" value="Chloroplast_QOR"/>
</dbReference>
<dbReference type="GO" id="GO:0016491">
    <property type="term" value="F:oxidoreductase activity"/>
    <property type="evidence" value="ECO:0007669"/>
    <property type="project" value="InterPro"/>
</dbReference>
<gene>
    <name evidence="2" type="ORF">DSCW_19020</name>
</gene>
<reference evidence="2 3" key="1">
    <citation type="submission" date="2019-11" db="EMBL/GenBank/DDBJ databases">
        <title>Comparative genomics of hydrocarbon-degrading Desulfosarcina strains.</title>
        <authorList>
            <person name="Watanabe M."/>
            <person name="Kojima H."/>
            <person name="Fukui M."/>
        </authorList>
    </citation>
    <scope>NUCLEOTIDE SEQUENCE [LARGE SCALE GENOMIC DNA]</scope>
    <source>
        <strain evidence="2 3">PP31</strain>
    </source>
</reference>
<dbReference type="Gene3D" id="3.40.50.720">
    <property type="entry name" value="NAD(P)-binding Rossmann-like Domain"/>
    <property type="match status" value="1"/>
</dbReference>
<dbReference type="CDD" id="cd05289">
    <property type="entry name" value="MDR_like_2"/>
    <property type="match status" value="1"/>
</dbReference>
<dbReference type="SUPFAM" id="SSF51735">
    <property type="entry name" value="NAD(P)-binding Rossmann-fold domains"/>
    <property type="match status" value="1"/>
</dbReference>
<accession>A0A5K7Z1A6</accession>